<keyword evidence="2" id="KW-0677">Repeat</keyword>
<evidence type="ECO:0000259" key="7">
    <source>
        <dbReference type="PROSITE" id="PS50157"/>
    </source>
</evidence>
<protein>
    <recommendedName>
        <fullName evidence="7">C2H2-type domain-containing protein</fullName>
    </recommendedName>
</protein>
<dbReference type="Proteomes" id="UP000694044">
    <property type="component" value="Unassembled WGS sequence"/>
</dbReference>
<feature type="compositionally biased region" description="Polar residues" evidence="6">
    <location>
        <begin position="330"/>
        <end position="340"/>
    </location>
</feature>
<dbReference type="GO" id="GO:0000981">
    <property type="term" value="F:DNA-binding transcription factor activity, RNA polymerase II-specific"/>
    <property type="evidence" value="ECO:0007669"/>
    <property type="project" value="TreeGrafter"/>
</dbReference>
<keyword evidence="3 5" id="KW-0863">Zinc-finger</keyword>
<keyword evidence="9" id="KW-1185">Reference proteome</keyword>
<feature type="region of interest" description="Disordered" evidence="6">
    <location>
        <begin position="293"/>
        <end position="355"/>
    </location>
</feature>
<gene>
    <name evidence="8" type="ORF">PHYPSEUDO_005444</name>
</gene>
<keyword evidence="1" id="KW-0479">Metal-binding</keyword>
<dbReference type="SMART" id="SM00355">
    <property type="entry name" value="ZnF_C2H2"/>
    <property type="match status" value="5"/>
</dbReference>
<dbReference type="PANTHER" id="PTHR24379:SF127">
    <property type="entry name" value="BLOODY FINGERS-RELATED"/>
    <property type="match status" value="1"/>
</dbReference>
<feature type="region of interest" description="Disordered" evidence="6">
    <location>
        <begin position="1"/>
        <end position="37"/>
    </location>
</feature>
<evidence type="ECO:0000256" key="3">
    <source>
        <dbReference type="ARBA" id="ARBA00022771"/>
    </source>
</evidence>
<feature type="region of interest" description="Disordered" evidence="6">
    <location>
        <begin position="541"/>
        <end position="575"/>
    </location>
</feature>
<dbReference type="InterPro" id="IPR013087">
    <property type="entry name" value="Znf_C2H2_type"/>
</dbReference>
<sequence>MTEKVVVAAVSNDEDSPAIADPSTEASAPPSLHMRARPDKVNADGKTCPKCGKVMQSRLALRLHLNRVYPCDARNGERLDGKSMWDRYGTKTCNKCGKTFTTTGGLRLHTARLTPCDAPELPHKDNRVFKCDKCQGIFASAQSLQKHQSRVFPCDDSTRKQSRWGRKTCHKCHKTFCSGQSLRFHLNRVTPCDAVKAATSQANGGHTHRTEAAEGKPQAFPDMEKLHSCPRCWKTFATQHGLHIHMGKKTACLLISQFSKPPSAEQGYETMPNVAQCSEEQHRSVQVKKIIRERLDRSSGADPESVSSEATSAADSSCSSPTTKEKGAENDTSNLSSRGSKGQPGDGSDDGPFAQQVGRESWRQAYHKNVREFGALASLPNSRKRVAEYDSKELSLVEKTRKRTCNEIGPFADLVPRLSKTIPMTTILPQEMVNSSTRALCTSSGDSVAGNGGDILTGGCCCRACVRRWAHVMITRLEHLSDEVTNLRGGIKSGRGFDKSTSPNSVTSLSNVKSQCTSADSTGVNAPRKADTIITLKNANHDQGYSCTSPASNREDEQIPPQSNPARRSSAPPTKVRATFFATTRSEQEKSRNLGLPSSTVSAEDLAKKLLLEKYNHLNEQIITNERALEDSVVYLKKTSDHDMSSSLVLRSQIDELRVYINVAKGKRDESVAAVVAHRWNAKSIEFRLLLEKMTMKSKPDAEKIFHEECAEIATQLCEKDKILSELGTGMPSKKAGSILENEGRAPKCKYRGELSKFDIELAAKNLLEHERDEIFMRLLRSSRRIYLLTKDLLLLKT</sequence>
<feature type="compositionally biased region" description="Polar residues" evidence="6">
    <location>
        <begin position="305"/>
        <end position="322"/>
    </location>
</feature>
<feature type="domain" description="C2H2-type" evidence="7">
    <location>
        <begin position="91"/>
        <end position="119"/>
    </location>
</feature>
<evidence type="ECO:0000313" key="8">
    <source>
        <dbReference type="EMBL" id="KAG7381917.1"/>
    </source>
</evidence>
<comment type="caution">
    <text evidence="8">The sequence shown here is derived from an EMBL/GenBank/DDBJ whole genome shotgun (WGS) entry which is preliminary data.</text>
</comment>
<dbReference type="PROSITE" id="PS50157">
    <property type="entry name" value="ZINC_FINGER_C2H2_2"/>
    <property type="match status" value="1"/>
</dbReference>
<dbReference type="GO" id="GO:0000977">
    <property type="term" value="F:RNA polymerase II transcription regulatory region sequence-specific DNA binding"/>
    <property type="evidence" value="ECO:0007669"/>
    <property type="project" value="TreeGrafter"/>
</dbReference>
<feature type="compositionally biased region" description="Polar residues" evidence="6">
    <location>
        <begin position="541"/>
        <end position="552"/>
    </location>
</feature>
<reference evidence="8" key="1">
    <citation type="submission" date="2021-02" db="EMBL/GenBank/DDBJ databases">
        <authorList>
            <person name="Palmer J.M."/>
        </authorList>
    </citation>
    <scope>NUCLEOTIDE SEQUENCE</scope>
    <source>
        <strain evidence="8">SCRP734</strain>
    </source>
</reference>
<evidence type="ECO:0000256" key="1">
    <source>
        <dbReference type="ARBA" id="ARBA00022723"/>
    </source>
</evidence>
<evidence type="ECO:0000313" key="9">
    <source>
        <dbReference type="Proteomes" id="UP000694044"/>
    </source>
</evidence>
<dbReference type="OrthoDB" id="6077919at2759"/>
<name>A0A8T1VKX7_9STRA</name>
<dbReference type="GO" id="GO:0008270">
    <property type="term" value="F:zinc ion binding"/>
    <property type="evidence" value="ECO:0007669"/>
    <property type="project" value="UniProtKB-KW"/>
</dbReference>
<dbReference type="GO" id="GO:0005634">
    <property type="term" value="C:nucleus"/>
    <property type="evidence" value="ECO:0007669"/>
    <property type="project" value="TreeGrafter"/>
</dbReference>
<feature type="region of interest" description="Disordered" evidence="6">
    <location>
        <begin position="493"/>
        <end position="525"/>
    </location>
</feature>
<accession>A0A8T1VKX7</accession>
<dbReference type="EMBL" id="JAGDFM010000226">
    <property type="protein sequence ID" value="KAG7381917.1"/>
    <property type="molecule type" value="Genomic_DNA"/>
</dbReference>
<dbReference type="AlphaFoldDB" id="A0A8T1VKX7"/>
<dbReference type="PANTHER" id="PTHR24379">
    <property type="entry name" value="KRAB AND ZINC FINGER DOMAIN-CONTAINING"/>
    <property type="match status" value="1"/>
</dbReference>
<dbReference type="Pfam" id="PF00096">
    <property type="entry name" value="zf-C2H2"/>
    <property type="match status" value="1"/>
</dbReference>
<evidence type="ECO:0000256" key="6">
    <source>
        <dbReference type="SAM" id="MobiDB-lite"/>
    </source>
</evidence>
<feature type="compositionally biased region" description="Polar residues" evidence="6">
    <location>
        <begin position="499"/>
        <end position="524"/>
    </location>
</feature>
<keyword evidence="4" id="KW-0862">Zinc</keyword>
<organism evidence="8 9">
    <name type="scientific">Phytophthora pseudosyringae</name>
    <dbReference type="NCBI Taxonomy" id="221518"/>
    <lineage>
        <taxon>Eukaryota</taxon>
        <taxon>Sar</taxon>
        <taxon>Stramenopiles</taxon>
        <taxon>Oomycota</taxon>
        <taxon>Peronosporomycetes</taxon>
        <taxon>Peronosporales</taxon>
        <taxon>Peronosporaceae</taxon>
        <taxon>Phytophthora</taxon>
    </lineage>
</organism>
<evidence type="ECO:0000256" key="5">
    <source>
        <dbReference type="PROSITE-ProRule" id="PRU00042"/>
    </source>
</evidence>
<proteinExistence type="predicted"/>
<evidence type="ECO:0000256" key="4">
    <source>
        <dbReference type="ARBA" id="ARBA00022833"/>
    </source>
</evidence>
<evidence type="ECO:0000256" key="2">
    <source>
        <dbReference type="ARBA" id="ARBA00022737"/>
    </source>
</evidence>